<organism evidence="2">
    <name type="scientific">marine sediment metagenome</name>
    <dbReference type="NCBI Taxonomy" id="412755"/>
    <lineage>
        <taxon>unclassified sequences</taxon>
        <taxon>metagenomes</taxon>
        <taxon>ecological metagenomes</taxon>
    </lineage>
</organism>
<gene>
    <name evidence="2" type="ORF">S01H1_01244</name>
</gene>
<name>X0SC76_9ZZZZ</name>
<reference evidence="2" key="1">
    <citation type="journal article" date="2014" name="Front. Microbiol.">
        <title>High frequency of phylogenetically diverse reductive dehalogenase-homologous genes in deep subseafloor sedimentary metagenomes.</title>
        <authorList>
            <person name="Kawai M."/>
            <person name="Futagami T."/>
            <person name="Toyoda A."/>
            <person name="Takaki Y."/>
            <person name="Nishi S."/>
            <person name="Hori S."/>
            <person name="Arai W."/>
            <person name="Tsubouchi T."/>
            <person name="Morono Y."/>
            <person name="Uchiyama I."/>
            <person name="Ito T."/>
            <person name="Fujiyama A."/>
            <person name="Inagaki F."/>
            <person name="Takami H."/>
        </authorList>
    </citation>
    <scope>NUCLEOTIDE SEQUENCE</scope>
    <source>
        <strain evidence="2">Expedition CK06-06</strain>
    </source>
</reference>
<dbReference type="SUPFAM" id="SSF52833">
    <property type="entry name" value="Thioredoxin-like"/>
    <property type="match status" value="1"/>
</dbReference>
<dbReference type="EMBL" id="BARS01000523">
    <property type="protein sequence ID" value="GAF78629.1"/>
    <property type="molecule type" value="Genomic_DNA"/>
</dbReference>
<evidence type="ECO:0000313" key="2">
    <source>
        <dbReference type="EMBL" id="GAF78629.1"/>
    </source>
</evidence>
<dbReference type="Gene3D" id="3.40.30.10">
    <property type="entry name" value="Glutaredoxin"/>
    <property type="match status" value="1"/>
</dbReference>
<accession>X0SC76</accession>
<dbReference type="InterPro" id="IPR036249">
    <property type="entry name" value="Thioredoxin-like_sf"/>
</dbReference>
<feature type="region of interest" description="Disordered" evidence="1">
    <location>
        <begin position="1"/>
        <end position="49"/>
    </location>
</feature>
<protein>
    <submittedName>
        <fullName evidence="2">Uncharacterized protein</fullName>
    </submittedName>
</protein>
<sequence length="49" mass="5394">MVKEGESAPDSTLPPDKGKEVTLSSFRGKKPNAPAYRMPWRARPQPVGQ</sequence>
<comment type="caution">
    <text evidence="2">The sequence shown here is derived from an EMBL/GenBank/DDBJ whole genome shotgun (WGS) entry which is preliminary data.</text>
</comment>
<evidence type="ECO:0000256" key="1">
    <source>
        <dbReference type="SAM" id="MobiDB-lite"/>
    </source>
</evidence>
<dbReference type="AlphaFoldDB" id="X0SC76"/>
<proteinExistence type="predicted"/>